<dbReference type="Proteomes" id="UP000604161">
    <property type="component" value="Unassembled WGS sequence"/>
</dbReference>
<feature type="transmembrane region" description="Helical" evidence="1">
    <location>
        <begin position="12"/>
        <end position="32"/>
    </location>
</feature>
<protein>
    <submittedName>
        <fullName evidence="2">Insulinase family protein</fullName>
    </submittedName>
</protein>
<dbReference type="SUPFAM" id="SSF63411">
    <property type="entry name" value="LuxS/MPP-like metallohydrolase"/>
    <property type="match status" value="1"/>
</dbReference>
<evidence type="ECO:0000313" key="2">
    <source>
        <dbReference type="EMBL" id="MBD5770474.1"/>
    </source>
</evidence>
<sequence length="446" mass="51060">MADNNKPLFSRPVLAMVMLFCTLAIWVLSLTAPSSKLPTPEIEKWNTTSGIPVIWLKQTDWKYGDKLEIRFVFQSNTADAALSQTTLAMLMSNSLPLSTASINQRLVPLAAHANSHYDHESQIIGLTLSNQLQYLIPTLSLVTNWLKQPDFKQRTFDRWQRQHKKNSFKQTVEQLLFTRKNVTNQPSTEEHITATTPISLDQVRSHYQALKSSSIAIYVIGDMPPTAKLAVEKALDTISQNYRLANLVEKSEKNQIDSQIIEINKQETSTLWQSRSAVAINPLSSVTEWVSLQIWGADLVSTLNKQPSIDFVQLGLTLSAKRPWVEWNTQYANHLVTDENIQGKQDQQLAAVKRFVFTEKIPSFNNEKAFSTLLETFKTQLEQQTQSPTWWSYIATQVTHEGEQLTLKEFANNYKEAIDTFTMEDYQRSLKHLLKQSTYQEIQVYQ</sequence>
<organism evidence="2 3">
    <name type="scientific">Marinomonas colpomeniae</name>
    <dbReference type="NCBI Taxonomy" id="2774408"/>
    <lineage>
        <taxon>Bacteria</taxon>
        <taxon>Pseudomonadati</taxon>
        <taxon>Pseudomonadota</taxon>
        <taxon>Gammaproteobacteria</taxon>
        <taxon>Oceanospirillales</taxon>
        <taxon>Oceanospirillaceae</taxon>
        <taxon>Marinomonas</taxon>
    </lineage>
</organism>
<dbReference type="EMBL" id="JACYFC010000002">
    <property type="protein sequence ID" value="MBD5770474.1"/>
    <property type="molecule type" value="Genomic_DNA"/>
</dbReference>
<gene>
    <name evidence="2" type="ORF">IF202_05390</name>
</gene>
<dbReference type="RefSeq" id="WP_191593871.1">
    <property type="nucleotide sequence ID" value="NZ_JACYFC010000002.1"/>
</dbReference>
<keyword evidence="1" id="KW-0812">Transmembrane</keyword>
<evidence type="ECO:0000313" key="3">
    <source>
        <dbReference type="Proteomes" id="UP000604161"/>
    </source>
</evidence>
<dbReference type="Gene3D" id="3.30.830.10">
    <property type="entry name" value="Metalloenzyme, LuxS/M16 peptidase-like"/>
    <property type="match status" value="1"/>
</dbReference>
<keyword evidence="1" id="KW-0472">Membrane</keyword>
<comment type="caution">
    <text evidence="2">The sequence shown here is derived from an EMBL/GenBank/DDBJ whole genome shotgun (WGS) entry which is preliminary data.</text>
</comment>
<accession>A0ABR8NWP5</accession>
<proteinExistence type="predicted"/>
<name>A0ABR8NWP5_9GAMM</name>
<keyword evidence="3" id="KW-1185">Reference proteome</keyword>
<reference evidence="2 3" key="1">
    <citation type="submission" date="2020-09" db="EMBL/GenBank/DDBJ databases">
        <title>Marinomonas sp. nov., isolated from the cysticercosis algae of Qingdao, China.</title>
        <authorList>
            <person name="Sun X."/>
        </authorList>
    </citation>
    <scope>NUCLEOTIDE SEQUENCE [LARGE SCALE GENOMIC DNA]</scope>
    <source>
        <strain evidence="2 3">SM2066</strain>
    </source>
</reference>
<keyword evidence="1" id="KW-1133">Transmembrane helix</keyword>
<evidence type="ECO:0000256" key="1">
    <source>
        <dbReference type="SAM" id="Phobius"/>
    </source>
</evidence>
<dbReference type="InterPro" id="IPR011249">
    <property type="entry name" value="Metalloenz_LuxS/M16"/>
</dbReference>